<name>A0ABR6BGF4_9PSEU</name>
<evidence type="ECO:0000313" key="2">
    <source>
        <dbReference type="Proteomes" id="UP000517916"/>
    </source>
</evidence>
<comment type="caution">
    <text evidence="1">The sequence shown here is derived from an EMBL/GenBank/DDBJ whole genome shotgun (WGS) entry which is preliminary data.</text>
</comment>
<sequence>MILAKITIPGDGDVPDTVISTVWFGHNQWSKFGEQPLIFETDVFEDGALVKVIRTATEAAALAEHEAQWDAAQERHG</sequence>
<dbReference type="EMBL" id="JACJID010000002">
    <property type="protein sequence ID" value="MBA8925969.1"/>
    <property type="molecule type" value="Genomic_DNA"/>
</dbReference>
<gene>
    <name evidence="1" type="ORF">BC739_003168</name>
</gene>
<evidence type="ECO:0000313" key="1">
    <source>
        <dbReference type="EMBL" id="MBA8925969.1"/>
    </source>
</evidence>
<accession>A0ABR6BGF4</accession>
<protein>
    <submittedName>
        <fullName evidence="1">Uncharacterized protein</fullName>
    </submittedName>
</protein>
<proteinExistence type="predicted"/>
<dbReference type="Proteomes" id="UP000517916">
    <property type="component" value="Unassembled WGS sequence"/>
</dbReference>
<dbReference type="RefSeq" id="WP_182837580.1">
    <property type="nucleotide sequence ID" value="NZ_BAAABQ010000059.1"/>
</dbReference>
<keyword evidence="2" id="KW-1185">Reference proteome</keyword>
<reference evidence="1 2" key="1">
    <citation type="submission" date="2020-08" db="EMBL/GenBank/DDBJ databases">
        <title>Genomic Encyclopedia of Archaeal and Bacterial Type Strains, Phase II (KMG-II): from individual species to whole genera.</title>
        <authorList>
            <person name="Goeker M."/>
        </authorList>
    </citation>
    <scope>NUCLEOTIDE SEQUENCE [LARGE SCALE GENOMIC DNA]</scope>
    <source>
        <strain evidence="1 2">DSM 43850</strain>
    </source>
</reference>
<organism evidence="1 2">
    <name type="scientific">Kutzneria viridogrisea</name>
    <dbReference type="NCBI Taxonomy" id="47990"/>
    <lineage>
        <taxon>Bacteria</taxon>
        <taxon>Bacillati</taxon>
        <taxon>Actinomycetota</taxon>
        <taxon>Actinomycetes</taxon>
        <taxon>Pseudonocardiales</taxon>
        <taxon>Pseudonocardiaceae</taxon>
        <taxon>Kutzneria</taxon>
    </lineage>
</organism>